<name>A0ACC2S3P4_9FUNG</name>
<dbReference type="Proteomes" id="UP001165960">
    <property type="component" value="Unassembled WGS sequence"/>
</dbReference>
<evidence type="ECO:0000313" key="1">
    <source>
        <dbReference type="EMBL" id="KAJ9056940.1"/>
    </source>
</evidence>
<reference evidence="1" key="1">
    <citation type="submission" date="2022-04" db="EMBL/GenBank/DDBJ databases">
        <title>Genome of the entomopathogenic fungus Entomophthora muscae.</title>
        <authorList>
            <person name="Elya C."/>
            <person name="Lovett B.R."/>
            <person name="Lee E."/>
            <person name="Macias A.M."/>
            <person name="Hajek A.E."/>
            <person name="De Bivort B.L."/>
            <person name="Kasson M.T."/>
            <person name="De Fine Licht H.H."/>
            <person name="Stajich J.E."/>
        </authorList>
    </citation>
    <scope>NUCLEOTIDE SEQUENCE</scope>
    <source>
        <strain evidence="1">Berkeley</strain>
    </source>
</reference>
<comment type="caution">
    <text evidence="1">The sequence shown here is derived from an EMBL/GenBank/DDBJ whole genome shotgun (WGS) entry which is preliminary data.</text>
</comment>
<evidence type="ECO:0000313" key="2">
    <source>
        <dbReference type="Proteomes" id="UP001165960"/>
    </source>
</evidence>
<organism evidence="1 2">
    <name type="scientific">Entomophthora muscae</name>
    <dbReference type="NCBI Taxonomy" id="34485"/>
    <lineage>
        <taxon>Eukaryota</taxon>
        <taxon>Fungi</taxon>
        <taxon>Fungi incertae sedis</taxon>
        <taxon>Zoopagomycota</taxon>
        <taxon>Entomophthoromycotina</taxon>
        <taxon>Entomophthoromycetes</taxon>
        <taxon>Entomophthorales</taxon>
        <taxon>Entomophthoraceae</taxon>
        <taxon>Entomophthora</taxon>
    </lineage>
</organism>
<keyword evidence="2" id="KW-1185">Reference proteome</keyword>
<dbReference type="EMBL" id="QTSX02005845">
    <property type="protein sequence ID" value="KAJ9056940.1"/>
    <property type="molecule type" value="Genomic_DNA"/>
</dbReference>
<sequence length="103" mass="11512">MSLRRSSRVQNAQASKELLEKKLQEENYSKALSSGKRIAAELADHGNTRVKGTSKAAKKPRTIETKVTKPAKEETKSKRSEKKIRCSQAFCTRSYTIGCTYSS</sequence>
<protein>
    <submittedName>
        <fullName evidence="1">Uncharacterized protein</fullName>
    </submittedName>
</protein>
<accession>A0ACC2S3P4</accession>
<gene>
    <name evidence="1" type="ORF">DSO57_1027308</name>
</gene>
<proteinExistence type="predicted"/>